<feature type="transmembrane region" description="Helical" evidence="1">
    <location>
        <begin position="28"/>
        <end position="46"/>
    </location>
</feature>
<dbReference type="EMBL" id="JAJGAK010000003">
    <property type="protein sequence ID" value="MCC8364125.1"/>
    <property type="molecule type" value="Genomic_DNA"/>
</dbReference>
<name>A0ABS8JKW8_9GAMM</name>
<feature type="transmembrane region" description="Helical" evidence="1">
    <location>
        <begin position="52"/>
        <end position="71"/>
    </location>
</feature>
<dbReference type="Proteomes" id="UP001165293">
    <property type="component" value="Unassembled WGS sequence"/>
</dbReference>
<keyword evidence="1" id="KW-1133">Transmembrane helix</keyword>
<organism evidence="2 3">
    <name type="scientific">Noviluteimonas lactosilytica</name>
    <dbReference type="NCBI Taxonomy" id="2888523"/>
    <lineage>
        <taxon>Bacteria</taxon>
        <taxon>Pseudomonadati</taxon>
        <taxon>Pseudomonadota</taxon>
        <taxon>Gammaproteobacteria</taxon>
        <taxon>Lysobacterales</taxon>
        <taxon>Lysobacteraceae</taxon>
        <taxon>Noviluteimonas</taxon>
    </lineage>
</organism>
<accession>A0ABS8JKW8</accession>
<proteinExistence type="predicted"/>
<reference evidence="2" key="1">
    <citation type="submission" date="2021-10" db="EMBL/GenBank/DDBJ databases">
        <authorList>
            <person name="Lyu M."/>
            <person name="Wang X."/>
            <person name="Meng X."/>
            <person name="Xu K."/>
        </authorList>
    </citation>
    <scope>NUCLEOTIDE SEQUENCE</scope>
    <source>
        <strain evidence="2">A6</strain>
    </source>
</reference>
<sequence length="184" mass="19679">MKFPLLSKHVTLGNIDRLQKKVDRAARLHRLGLILFVLACVIVTLPRADLPAWASMAGLGATLLGFAIKAAGTIHEIRLADALSKIMGLPYRRGFHAKGLDQNAWSAIRTYVIVSVALTVAAALTPSMLASTGETALANLTVAMSMAALAIQSFDNPRRMRSRVMAICHGRMDPHAVEGGTLVA</sequence>
<dbReference type="RefSeq" id="WP_230527910.1">
    <property type="nucleotide sequence ID" value="NZ_JAJGAK010000003.1"/>
</dbReference>
<feature type="transmembrane region" description="Helical" evidence="1">
    <location>
        <begin position="136"/>
        <end position="154"/>
    </location>
</feature>
<evidence type="ECO:0000313" key="3">
    <source>
        <dbReference type="Proteomes" id="UP001165293"/>
    </source>
</evidence>
<keyword evidence="3" id="KW-1185">Reference proteome</keyword>
<keyword evidence="1" id="KW-0472">Membrane</keyword>
<protein>
    <submittedName>
        <fullName evidence="2">Uncharacterized protein</fullName>
    </submittedName>
</protein>
<evidence type="ECO:0000313" key="2">
    <source>
        <dbReference type="EMBL" id="MCC8364125.1"/>
    </source>
</evidence>
<keyword evidence="1" id="KW-0812">Transmembrane</keyword>
<evidence type="ECO:0000256" key="1">
    <source>
        <dbReference type="SAM" id="Phobius"/>
    </source>
</evidence>
<comment type="caution">
    <text evidence="2">The sequence shown here is derived from an EMBL/GenBank/DDBJ whole genome shotgun (WGS) entry which is preliminary data.</text>
</comment>
<feature type="transmembrane region" description="Helical" evidence="1">
    <location>
        <begin position="108"/>
        <end position="130"/>
    </location>
</feature>
<gene>
    <name evidence="2" type="ORF">LK996_13690</name>
</gene>